<feature type="transmembrane region" description="Helical" evidence="8">
    <location>
        <begin position="878"/>
        <end position="897"/>
    </location>
</feature>
<dbReference type="Proteomes" id="UP001634394">
    <property type="component" value="Unassembled WGS sequence"/>
</dbReference>
<dbReference type="PANTHER" id="PTHR22914">
    <property type="entry name" value="CHITIN SYNTHASE"/>
    <property type="match status" value="1"/>
</dbReference>
<feature type="transmembrane region" description="Helical" evidence="8">
    <location>
        <begin position="125"/>
        <end position="151"/>
    </location>
</feature>
<evidence type="ECO:0000313" key="10">
    <source>
        <dbReference type="EMBL" id="KAL3855404.1"/>
    </source>
</evidence>
<dbReference type="InterPro" id="IPR055120">
    <property type="entry name" value="Chs-1/2_IV_N"/>
</dbReference>
<dbReference type="EC" id="2.4.1.16" evidence="2"/>
<keyword evidence="4 8" id="KW-0812">Transmembrane</keyword>
<evidence type="ECO:0000256" key="1">
    <source>
        <dbReference type="ARBA" id="ARBA00004141"/>
    </source>
</evidence>
<dbReference type="SUPFAM" id="SSF53448">
    <property type="entry name" value="Nucleotide-diphospho-sugar transferases"/>
    <property type="match status" value="1"/>
</dbReference>
<keyword evidence="6 8" id="KW-0472">Membrane</keyword>
<feature type="transmembrane region" description="Helical" evidence="8">
    <location>
        <begin position="968"/>
        <end position="986"/>
    </location>
</feature>
<feature type="transmembrane region" description="Helical" evidence="8">
    <location>
        <begin position="937"/>
        <end position="956"/>
    </location>
</feature>
<feature type="transmembrane region" description="Helical" evidence="8">
    <location>
        <begin position="365"/>
        <end position="390"/>
    </location>
</feature>
<proteinExistence type="predicted"/>
<feature type="transmembrane region" description="Helical" evidence="8">
    <location>
        <begin position="88"/>
        <end position="113"/>
    </location>
</feature>
<comment type="caution">
    <text evidence="10">The sequence shown here is derived from an EMBL/GenBank/DDBJ whole genome shotgun (WGS) entry which is preliminary data.</text>
</comment>
<evidence type="ECO:0000256" key="2">
    <source>
        <dbReference type="ARBA" id="ARBA00012543"/>
    </source>
</evidence>
<dbReference type="EMBL" id="JBJQND010000014">
    <property type="protein sequence ID" value="KAL3855404.1"/>
    <property type="molecule type" value="Genomic_DNA"/>
</dbReference>
<feature type="transmembrane region" description="Helical" evidence="8">
    <location>
        <begin position="269"/>
        <end position="288"/>
    </location>
</feature>
<comment type="subcellular location">
    <subcellularLocation>
        <location evidence="1">Membrane</location>
        <topology evidence="1">Multi-pass membrane protein</topology>
    </subcellularLocation>
</comment>
<feature type="transmembrane region" description="Helical" evidence="8">
    <location>
        <begin position="421"/>
        <end position="441"/>
    </location>
</feature>
<dbReference type="GO" id="GO:0004100">
    <property type="term" value="F:chitin synthase activity"/>
    <property type="evidence" value="ECO:0007669"/>
    <property type="project" value="UniProtKB-EC"/>
</dbReference>
<organism evidence="10 11">
    <name type="scientific">Sinanodonta woodiana</name>
    <name type="common">Chinese pond mussel</name>
    <name type="synonym">Anodonta woodiana</name>
    <dbReference type="NCBI Taxonomy" id="1069815"/>
    <lineage>
        <taxon>Eukaryota</taxon>
        <taxon>Metazoa</taxon>
        <taxon>Spiralia</taxon>
        <taxon>Lophotrochozoa</taxon>
        <taxon>Mollusca</taxon>
        <taxon>Bivalvia</taxon>
        <taxon>Autobranchia</taxon>
        <taxon>Heteroconchia</taxon>
        <taxon>Palaeoheterodonta</taxon>
        <taxon>Unionida</taxon>
        <taxon>Unionoidea</taxon>
        <taxon>Unionidae</taxon>
        <taxon>Unioninae</taxon>
        <taxon>Sinanodonta</taxon>
    </lineage>
</organism>
<evidence type="ECO:0000313" key="11">
    <source>
        <dbReference type="Proteomes" id="UP001634394"/>
    </source>
</evidence>
<keyword evidence="11" id="KW-1185">Reference proteome</keyword>
<dbReference type="Gene3D" id="3.90.550.10">
    <property type="entry name" value="Spore Coat Polysaccharide Biosynthesis Protein SpsA, Chain A"/>
    <property type="match status" value="1"/>
</dbReference>
<dbReference type="PANTHER" id="PTHR22914:SF42">
    <property type="entry name" value="CHITIN SYNTHASE"/>
    <property type="match status" value="1"/>
</dbReference>
<dbReference type="Pfam" id="PF03142">
    <property type="entry name" value="Chitin_synth_2"/>
    <property type="match status" value="1"/>
</dbReference>
<feature type="transmembrane region" description="Helical" evidence="8">
    <location>
        <begin position="843"/>
        <end position="866"/>
    </location>
</feature>
<dbReference type="InterPro" id="IPR004835">
    <property type="entry name" value="Chitin_synth"/>
</dbReference>
<dbReference type="Pfam" id="PF23000">
    <property type="entry name" value="ChitinSynthase_IV_N"/>
    <property type="match status" value="1"/>
</dbReference>
<evidence type="ECO:0000256" key="8">
    <source>
        <dbReference type="SAM" id="Phobius"/>
    </source>
</evidence>
<gene>
    <name evidence="10" type="ORF">ACJMK2_014615</name>
</gene>
<evidence type="ECO:0000256" key="4">
    <source>
        <dbReference type="ARBA" id="ARBA00022692"/>
    </source>
</evidence>
<evidence type="ECO:0000259" key="9">
    <source>
        <dbReference type="Pfam" id="PF23000"/>
    </source>
</evidence>
<evidence type="ECO:0000256" key="5">
    <source>
        <dbReference type="ARBA" id="ARBA00022989"/>
    </source>
</evidence>
<feature type="transmembrane region" description="Helical" evidence="8">
    <location>
        <begin position="21"/>
        <end position="51"/>
    </location>
</feature>
<evidence type="ECO:0000256" key="6">
    <source>
        <dbReference type="ARBA" id="ARBA00023136"/>
    </source>
</evidence>
<keyword evidence="3" id="KW-0808">Transferase</keyword>
<feature type="transmembrane region" description="Helical" evidence="8">
    <location>
        <begin position="1186"/>
        <end position="1208"/>
    </location>
</feature>
<feature type="region of interest" description="Disordered" evidence="7">
    <location>
        <begin position="456"/>
        <end position="479"/>
    </location>
</feature>
<feature type="domain" description="Chitin synthase chs-1/2 N-terminal putative transporter" evidence="9">
    <location>
        <begin position="24"/>
        <end position="249"/>
    </location>
</feature>
<keyword evidence="5 8" id="KW-1133">Transmembrane helix</keyword>
<protein>
    <recommendedName>
        <fullName evidence="2">chitin synthase</fullName>
        <ecNumber evidence="2">2.4.1.16</ecNumber>
    </recommendedName>
</protein>
<evidence type="ECO:0000256" key="7">
    <source>
        <dbReference type="SAM" id="MobiDB-lite"/>
    </source>
</evidence>
<dbReference type="CDD" id="cd04190">
    <property type="entry name" value="Chitin_synth_C"/>
    <property type="match status" value="1"/>
</dbReference>
<evidence type="ECO:0000256" key="3">
    <source>
        <dbReference type="ARBA" id="ARBA00022676"/>
    </source>
</evidence>
<name>A0ABD3V187_SINWO</name>
<feature type="transmembrane region" description="Helical" evidence="8">
    <location>
        <begin position="218"/>
        <end position="238"/>
    </location>
</feature>
<sequence length="1380" mass="156359">MRDTREEDHMTVSNDRIWDNIYVALKVIVCIVLFFIVLTTAVVSKLCLVLVTSNLLPPGTDRDTPSHWRLKTANYSITYRANETNVQWIWALFFIILAPYFLSALSSGWYILFKKDFNNNGSSSGWNGIVLVMILETLHSLGLCMLVFVILPSLDPFACVLICFQVAVLPGLLGIVSRSPHKIRTSIVRVVLLIGVLLQIAAIGLTCSYYVLEKQKDLSYLHAVFLVLSPILVSICWWENYLNIEGQNNSLLDKFARYIRDIQKRRKQINIAGNMWKILLTFIFPQLLLGIPCQSGIDCINTLYGNSYNLSTLKGVLLWPVGPTNLTAAPSFGQCNNYLPIIIAVVSIVCSGICYKAAEIGCTILAQIVCMSLPLAMTSPVAIGVLIGYMGRSVQENSLTCDLPFPFDVLKMTKYVESSNYWMIIVAGMLFTRSVYCGVFLDHCIPLNRKRLEEDKVTGTRPSANQTIIQGPSTNEPNQKDVSKMPLIYICATMWHETKSEMTKLMQSILRLDEDQGNRSHFASIWGDFDDDLFNFEVHIFFDDAFKSEIADNKKSVRLNEFVNNLLEVVQETTGHKNCLQSKYHTSYGGRLDWILPHGNKMIAHLKHKEKIRVRKRWSQVMYMYYFLGYKILGKAKNTVRSINELAQKLEVDPRLREQASNTFILALDGDVDFKPEAVKYLLDRMKKYPNVGAACGRIHPTGNGPMVWYQKFEYAVSHWLQKVAEDKMGCVLCSPGCFSLFRGLSLMDKNVMKVYTTPPTEGRHHVQYDQGEDRWLCTLLLQQGYRVEYVAASDALTEAPEGFNEFFNQRRRWSPSTMANIMDLLLDWRHVIKKNPDITTIYIFYQAFLMFSSILTPGTIFLMLVGAINTAYPVIDLWVALLLNIIPLVVFIALCFNAKSETQLTYAGLLSIVYSLVMMLVLIGLAITIVDHGLCSVTAIVFIFVASVFVISALLHIKESRCIFHGFLYFLAVPATSLIMVLYSICNLNVTSWGTRETVQTPSGKDKGLSGIPGKWFDVSRGALRCLCCSTETDQGYILQRLDQLEGQLVKQGQVNSSVENTDTTSPDPTDTDIDSVRVRYDWIRDEELLKNAARCKLDREEKKFWKGMIKKYLLPLVQTPEEKQRVEAELTGLRNKVCLFFILANAMFICIIFTLQQVTANSKSLSIPLPCVTRKGKVEYVEPISLAFTFMFGIILLAQFICMLLHRLGTLVHICARTEIFKMNNAKANMMRLYDDLAKESRKAEFLQALISKCRKPTSVSPAEDDNLTGPSLNWSMVRDRYQGSSFTNKCLTIVDFVSNMQKRSVSRDDLMKEIEQHFPSFSKESNIAIYSSIKDADFTRRAYGHLQGTIPLRNLNGIRETSALFQVAKQHTVNANT</sequence>
<feature type="transmembrane region" description="Helical" evidence="8">
    <location>
        <begin position="188"/>
        <end position="212"/>
    </location>
</feature>
<feature type="transmembrane region" description="Helical" evidence="8">
    <location>
        <begin position="338"/>
        <end position="358"/>
    </location>
</feature>
<reference evidence="10 11" key="1">
    <citation type="submission" date="2024-11" db="EMBL/GenBank/DDBJ databases">
        <title>Chromosome-level genome assembly of the freshwater bivalve Anodonta woodiana.</title>
        <authorList>
            <person name="Chen X."/>
        </authorList>
    </citation>
    <scope>NUCLEOTIDE SEQUENCE [LARGE SCALE GENOMIC DNA]</scope>
    <source>
        <strain evidence="10">MN2024</strain>
        <tissue evidence="10">Gills</tissue>
    </source>
</reference>
<keyword evidence="3" id="KW-0328">Glycosyltransferase</keyword>
<accession>A0ABD3V187</accession>
<dbReference type="InterPro" id="IPR029044">
    <property type="entry name" value="Nucleotide-diphossugar_trans"/>
</dbReference>
<feature type="transmembrane region" description="Helical" evidence="8">
    <location>
        <begin position="157"/>
        <end position="176"/>
    </location>
</feature>
<dbReference type="GO" id="GO:0016020">
    <property type="term" value="C:membrane"/>
    <property type="evidence" value="ECO:0007669"/>
    <property type="project" value="UniProtKB-SubCell"/>
</dbReference>
<feature type="compositionally biased region" description="Polar residues" evidence="7">
    <location>
        <begin position="460"/>
        <end position="477"/>
    </location>
</feature>
<feature type="transmembrane region" description="Helical" evidence="8">
    <location>
        <begin position="1141"/>
        <end position="1157"/>
    </location>
</feature>
<feature type="transmembrane region" description="Helical" evidence="8">
    <location>
        <begin position="909"/>
        <end position="931"/>
    </location>
</feature>